<protein>
    <recommendedName>
        <fullName evidence="4">Cyd operon protein YbgE</fullName>
    </recommendedName>
</protein>
<keyword evidence="1" id="KW-1133">Transmembrane helix</keyword>
<feature type="transmembrane region" description="Helical" evidence="1">
    <location>
        <begin position="71"/>
        <end position="90"/>
    </location>
</feature>
<evidence type="ECO:0000256" key="1">
    <source>
        <dbReference type="SAM" id="Phobius"/>
    </source>
</evidence>
<proteinExistence type="predicted"/>
<dbReference type="RefSeq" id="WP_228720652.1">
    <property type="nucleotide sequence ID" value="NZ_CP048836.1"/>
</dbReference>
<dbReference type="EMBL" id="CP048836">
    <property type="protein sequence ID" value="QID18319.1"/>
    <property type="molecule type" value="Genomic_DNA"/>
</dbReference>
<name>A0A6C1B5K0_9RHOO</name>
<accession>A0A6C1B5K0</accession>
<keyword evidence="3" id="KW-1185">Reference proteome</keyword>
<evidence type="ECO:0000313" key="3">
    <source>
        <dbReference type="Proteomes" id="UP000501991"/>
    </source>
</evidence>
<feature type="transmembrane region" description="Helical" evidence="1">
    <location>
        <begin position="46"/>
        <end position="64"/>
    </location>
</feature>
<dbReference type="AlphaFoldDB" id="A0A6C1B5K0"/>
<sequence>MTPMAEPATPTPGIAWLPLLAAIAITLAITANPRLLADGTGGADHLAATALFWAMSAGFVRGVGFVPHQRVLRMLLSGGACLVGVVFALWRLA</sequence>
<dbReference type="KEGG" id="azq:G3580_12140"/>
<evidence type="ECO:0000313" key="2">
    <source>
        <dbReference type="EMBL" id="QID18319.1"/>
    </source>
</evidence>
<reference evidence="2 3" key="1">
    <citation type="submission" date="2020-02" db="EMBL/GenBank/DDBJ databases">
        <title>Nitrogenibacter mangrovi gen. nov., sp. nov. isolated from mangrove sediment, a denitrifying betaproteobacterium.</title>
        <authorList>
            <person name="Liao H."/>
            <person name="Tian Y."/>
        </authorList>
    </citation>
    <scope>NUCLEOTIDE SEQUENCE [LARGE SCALE GENOMIC DNA]</scope>
    <source>
        <strain evidence="2 3">M9-3-2</strain>
    </source>
</reference>
<dbReference type="Pfam" id="PF09600">
    <property type="entry name" value="Cyd_oper_YbgE"/>
    <property type="match status" value="1"/>
</dbReference>
<dbReference type="Proteomes" id="UP000501991">
    <property type="component" value="Chromosome"/>
</dbReference>
<organism evidence="2 3">
    <name type="scientific">Nitrogeniibacter mangrovi</name>
    <dbReference type="NCBI Taxonomy" id="2016596"/>
    <lineage>
        <taxon>Bacteria</taxon>
        <taxon>Pseudomonadati</taxon>
        <taxon>Pseudomonadota</taxon>
        <taxon>Betaproteobacteria</taxon>
        <taxon>Rhodocyclales</taxon>
        <taxon>Zoogloeaceae</taxon>
        <taxon>Nitrogeniibacter</taxon>
    </lineage>
</organism>
<keyword evidence="1" id="KW-0472">Membrane</keyword>
<gene>
    <name evidence="2" type="ORF">G3580_12140</name>
</gene>
<keyword evidence="1" id="KW-0812">Transmembrane</keyword>
<evidence type="ECO:0008006" key="4">
    <source>
        <dbReference type="Google" id="ProtNLM"/>
    </source>
</evidence>
<dbReference type="InterPro" id="IPR011846">
    <property type="entry name" value="Cyd_oper_YbgE"/>
</dbReference>